<reference evidence="8" key="2">
    <citation type="submission" date="2009-11" db="EMBL/GenBank/DDBJ databases">
        <title>The Genome Sequence of Allomyces macrogynus strain ATCC 38327.</title>
        <authorList>
            <consortium name="The Broad Institute Genome Sequencing Platform"/>
            <person name="Russ C."/>
            <person name="Cuomo C."/>
            <person name="Shea T."/>
            <person name="Young S.K."/>
            <person name="Zeng Q."/>
            <person name="Koehrsen M."/>
            <person name="Haas B."/>
            <person name="Borodovsky M."/>
            <person name="Guigo R."/>
            <person name="Alvarado L."/>
            <person name="Berlin A."/>
            <person name="Borenstein D."/>
            <person name="Chen Z."/>
            <person name="Engels R."/>
            <person name="Freedman E."/>
            <person name="Gellesch M."/>
            <person name="Goldberg J."/>
            <person name="Griggs A."/>
            <person name="Gujja S."/>
            <person name="Heiman D."/>
            <person name="Hepburn T."/>
            <person name="Howarth C."/>
            <person name="Jen D."/>
            <person name="Larson L."/>
            <person name="Lewis B."/>
            <person name="Mehta T."/>
            <person name="Park D."/>
            <person name="Pearson M."/>
            <person name="Roberts A."/>
            <person name="Saif S."/>
            <person name="Shenoy N."/>
            <person name="Sisk P."/>
            <person name="Stolte C."/>
            <person name="Sykes S."/>
            <person name="Walk T."/>
            <person name="White J."/>
            <person name="Yandava C."/>
            <person name="Burger G."/>
            <person name="Gray M.W."/>
            <person name="Holland P.W.H."/>
            <person name="King N."/>
            <person name="Lang F.B.F."/>
            <person name="Roger A.J."/>
            <person name="Ruiz-Trillo I."/>
            <person name="Lander E."/>
            <person name="Nusbaum C."/>
        </authorList>
    </citation>
    <scope>NUCLEOTIDE SEQUENCE [LARGE SCALE GENOMIC DNA]</scope>
    <source>
        <strain evidence="8">ATCC 38327</strain>
    </source>
</reference>
<dbReference type="eggNOG" id="KOG0150">
    <property type="taxonomic scope" value="Eukaryota"/>
</dbReference>
<keyword evidence="1" id="KW-0479">Metal-binding</keyword>
<dbReference type="Gene3D" id="3.30.160.60">
    <property type="entry name" value="Classic Zinc Finger"/>
    <property type="match status" value="1"/>
</dbReference>
<dbReference type="InterPro" id="IPR013085">
    <property type="entry name" value="U1-CZ_Znf_C2H2"/>
</dbReference>
<gene>
    <name evidence="7" type="ORF">AMAG_11849</name>
</gene>
<dbReference type="OrthoDB" id="191651at2759"/>
<dbReference type="GO" id="GO:0008270">
    <property type="term" value="F:zinc ion binding"/>
    <property type="evidence" value="ECO:0007669"/>
    <property type="project" value="UniProtKB-KW"/>
</dbReference>
<keyword evidence="8" id="KW-1185">Reference proteome</keyword>
<protein>
    <recommendedName>
        <fullName evidence="6">U1-type domain-containing protein</fullName>
    </recommendedName>
</protein>
<dbReference type="EMBL" id="GG745353">
    <property type="protein sequence ID" value="KNE67383.1"/>
    <property type="molecule type" value="Genomic_DNA"/>
</dbReference>
<dbReference type="PANTHER" id="PTHR13173:SF10">
    <property type="entry name" value="WW DOMAIN-BINDING PROTEIN 4"/>
    <property type="match status" value="1"/>
</dbReference>
<feature type="compositionally biased region" description="Pro residues" evidence="5">
    <location>
        <begin position="94"/>
        <end position="107"/>
    </location>
</feature>
<proteinExistence type="predicted"/>
<dbReference type="GO" id="GO:0000398">
    <property type="term" value="P:mRNA splicing, via spliceosome"/>
    <property type="evidence" value="ECO:0007669"/>
    <property type="project" value="InterPro"/>
</dbReference>
<evidence type="ECO:0000313" key="8">
    <source>
        <dbReference type="Proteomes" id="UP000054350"/>
    </source>
</evidence>
<dbReference type="Pfam" id="PF06220">
    <property type="entry name" value="zf-U1"/>
    <property type="match status" value="1"/>
</dbReference>
<feature type="coiled-coil region" evidence="4">
    <location>
        <begin position="40"/>
        <end position="67"/>
    </location>
</feature>
<dbReference type="SUPFAM" id="SSF57667">
    <property type="entry name" value="beta-beta-alpha zinc fingers"/>
    <property type="match status" value="1"/>
</dbReference>
<dbReference type="Proteomes" id="UP000054350">
    <property type="component" value="Unassembled WGS sequence"/>
</dbReference>
<feature type="compositionally biased region" description="Basic residues" evidence="5">
    <location>
        <begin position="108"/>
        <end position="122"/>
    </location>
</feature>
<evidence type="ECO:0000256" key="2">
    <source>
        <dbReference type="ARBA" id="ARBA00022771"/>
    </source>
</evidence>
<evidence type="ECO:0000313" key="7">
    <source>
        <dbReference type="EMBL" id="KNE67383.1"/>
    </source>
</evidence>
<reference evidence="7 8" key="1">
    <citation type="submission" date="2009-11" db="EMBL/GenBank/DDBJ databases">
        <title>Annotation of Allomyces macrogynus ATCC 38327.</title>
        <authorList>
            <consortium name="The Broad Institute Genome Sequencing Platform"/>
            <person name="Russ C."/>
            <person name="Cuomo C."/>
            <person name="Burger G."/>
            <person name="Gray M.W."/>
            <person name="Holland P.W.H."/>
            <person name="King N."/>
            <person name="Lang F.B.F."/>
            <person name="Roger A.J."/>
            <person name="Ruiz-Trillo I."/>
            <person name="Young S.K."/>
            <person name="Zeng Q."/>
            <person name="Gargeya S."/>
            <person name="Fitzgerald M."/>
            <person name="Haas B."/>
            <person name="Abouelleil A."/>
            <person name="Alvarado L."/>
            <person name="Arachchi H.M."/>
            <person name="Berlin A."/>
            <person name="Chapman S.B."/>
            <person name="Gearin G."/>
            <person name="Goldberg J."/>
            <person name="Griggs A."/>
            <person name="Gujja S."/>
            <person name="Hansen M."/>
            <person name="Heiman D."/>
            <person name="Howarth C."/>
            <person name="Larimer J."/>
            <person name="Lui A."/>
            <person name="MacDonald P.J.P."/>
            <person name="McCowen C."/>
            <person name="Montmayeur A."/>
            <person name="Murphy C."/>
            <person name="Neiman D."/>
            <person name="Pearson M."/>
            <person name="Priest M."/>
            <person name="Roberts A."/>
            <person name="Saif S."/>
            <person name="Shea T."/>
            <person name="Sisk P."/>
            <person name="Stolte C."/>
            <person name="Sykes S."/>
            <person name="Wortman J."/>
            <person name="Nusbaum C."/>
            <person name="Birren B."/>
        </authorList>
    </citation>
    <scope>NUCLEOTIDE SEQUENCE [LARGE SCALE GENOMIC DNA]</scope>
    <source>
        <strain evidence="7 8">ATCC 38327</strain>
    </source>
</reference>
<feature type="region of interest" description="Disordered" evidence="5">
    <location>
        <begin position="80"/>
        <end position="134"/>
    </location>
</feature>
<evidence type="ECO:0000256" key="1">
    <source>
        <dbReference type="ARBA" id="ARBA00022723"/>
    </source>
</evidence>
<dbReference type="GO" id="GO:0071011">
    <property type="term" value="C:precatalytic spliceosome"/>
    <property type="evidence" value="ECO:0007669"/>
    <property type="project" value="TreeGrafter"/>
</dbReference>
<dbReference type="GO" id="GO:0003723">
    <property type="term" value="F:RNA binding"/>
    <property type="evidence" value="ECO:0007669"/>
    <property type="project" value="TreeGrafter"/>
</dbReference>
<feature type="domain" description="U1-type" evidence="6">
    <location>
        <begin position="8"/>
        <end position="43"/>
    </location>
</feature>
<evidence type="ECO:0000256" key="4">
    <source>
        <dbReference type="SAM" id="Coils"/>
    </source>
</evidence>
<keyword evidence="4" id="KW-0175">Coiled coil</keyword>
<dbReference type="SMART" id="SM00451">
    <property type="entry name" value="ZnF_U1"/>
    <property type="match status" value="1"/>
</dbReference>
<keyword evidence="3" id="KW-0862">Zinc</keyword>
<dbReference type="InterPro" id="IPR040023">
    <property type="entry name" value="WBP4"/>
</dbReference>
<dbReference type="PANTHER" id="PTHR13173">
    <property type="entry name" value="WW DOMAIN BINDING PROTEIN 4"/>
    <property type="match status" value="1"/>
</dbReference>
<feature type="compositionally biased region" description="Polar residues" evidence="5">
    <location>
        <begin position="82"/>
        <end position="92"/>
    </location>
</feature>
<organism evidence="7 8">
    <name type="scientific">Allomyces macrogynus (strain ATCC 38327)</name>
    <name type="common">Allomyces javanicus var. macrogynus</name>
    <dbReference type="NCBI Taxonomy" id="578462"/>
    <lineage>
        <taxon>Eukaryota</taxon>
        <taxon>Fungi</taxon>
        <taxon>Fungi incertae sedis</taxon>
        <taxon>Blastocladiomycota</taxon>
        <taxon>Blastocladiomycetes</taxon>
        <taxon>Blastocladiales</taxon>
        <taxon>Blastocladiaceae</taxon>
        <taxon>Allomyces</taxon>
    </lineage>
</organism>
<accession>A0A0L0SXU5</accession>
<dbReference type="AlphaFoldDB" id="A0A0L0SXU5"/>
<evidence type="ECO:0000259" key="6">
    <source>
        <dbReference type="SMART" id="SM00451"/>
    </source>
</evidence>
<dbReference type="STRING" id="578462.A0A0L0SXU5"/>
<name>A0A0L0SXU5_ALLM3</name>
<dbReference type="InterPro" id="IPR036236">
    <property type="entry name" value="Znf_C2H2_sf"/>
</dbReference>
<keyword evidence="2" id="KW-0863">Zinc-finger</keyword>
<evidence type="ECO:0000256" key="3">
    <source>
        <dbReference type="ARBA" id="ARBA00022833"/>
    </source>
</evidence>
<evidence type="ECO:0000256" key="5">
    <source>
        <dbReference type="SAM" id="MobiDB-lite"/>
    </source>
</evidence>
<dbReference type="InterPro" id="IPR003604">
    <property type="entry name" value="Matrin/U1-like-C_Znf_C2H2"/>
</dbReference>
<sequence length="134" mass="15372">MADYWRSKPKYWCKYCKIFVTDNKISRAHHESTGEHRRSMERFIAALAEADKEKKREEAAVREMVEIIEQQLTYCLLDRTPSPLSHKTSSGKAPTPPRLKPCLPPHPLRARRTGTIGKKKAARICGTDTRPVGR</sequence>
<dbReference type="VEuPathDB" id="FungiDB:AMAG_11849"/>